<feature type="transmembrane region" description="Helical" evidence="13">
    <location>
        <begin position="127"/>
        <end position="148"/>
    </location>
</feature>
<dbReference type="GeneTree" id="ENSGT01150000286961"/>
<name>A0A6I8PS37_XENTR</name>
<reference evidence="14" key="2">
    <citation type="submission" date="2020-05" db="UniProtKB">
        <authorList>
            <consortium name="Ensembl"/>
        </authorList>
    </citation>
    <scope>IDENTIFICATION</scope>
</reference>
<evidence type="ECO:0000256" key="3">
    <source>
        <dbReference type="ARBA" id="ARBA00022480"/>
    </source>
</evidence>
<keyword evidence="5 12" id="KW-0812">Transmembrane</keyword>
<organism evidence="14">
    <name type="scientific">Xenopus tropicalis</name>
    <name type="common">Western clawed frog</name>
    <name type="synonym">Silurana tropicalis</name>
    <dbReference type="NCBI Taxonomy" id="8364"/>
    <lineage>
        <taxon>Eukaryota</taxon>
        <taxon>Metazoa</taxon>
        <taxon>Chordata</taxon>
        <taxon>Craniata</taxon>
        <taxon>Vertebrata</taxon>
        <taxon>Euteleostomi</taxon>
        <taxon>Amphibia</taxon>
        <taxon>Batrachia</taxon>
        <taxon>Anura</taxon>
        <taxon>Pipoidea</taxon>
        <taxon>Pipidae</taxon>
        <taxon>Xenopodinae</taxon>
        <taxon>Xenopus</taxon>
        <taxon>Silurana</taxon>
    </lineage>
</organism>
<evidence type="ECO:0000256" key="1">
    <source>
        <dbReference type="ARBA" id="ARBA00004141"/>
    </source>
</evidence>
<evidence type="ECO:0000256" key="9">
    <source>
        <dbReference type="ARBA" id="ARBA00023170"/>
    </source>
</evidence>
<keyword evidence="9 12" id="KW-0675">Receptor</keyword>
<keyword evidence="8 12" id="KW-0472">Membrane</keyword>
<evidence type="ECO:0000256" key="4">
    <source>
        <dbReference type="ARBA" id="ARBA00022606"/>
    </source>
</evidence>
<dbReference type="InParanoid" id="A0A6I8PS37"/>
<dbReference type="Gene3D" id="1.20.1070.10">
    <property type="entry name" value="Rhodopsin 7-helix transmembrane proteins"/>
    <property type="match status" value="1"/>
</dbReference>
<evidence type="ECO:0000256" key="2">
    <source>
        <dbReference type="ARBA" id="ARBA00007376"/>
    </source>
</evidence>
<evidence type="ECO:0000256" key="10">
    <source>
        <dbReference type="ARBA" id="ARBA00023224"/>
    </source>
</evidence>
<keyword evidence="6 13" id="KW-1133">Transmembrane helix</keyword>
<dbReference type="Pfam" id="PF05296">
    <property type="entry name" value="TAS2R"/>
    <property type="match status" value="1"/>
</dbReference>
<dbReference type="GO" id="GO:0016020">
    <property type="term" value="C:membrane"/>
    <property type="evidence" value="ECO:0007669"/>
    <property type="project" value="UniProtKB-SubCell"/>
</dbReference>
<keyword evidence="3 12" id="KW-0919">Taste</keyword>
<dbReference type="PANTHER" id="PTHR11394">
    <property type="entry name" value="TASTE RECEPTOR TYPE 2"/>
    <property type="match status" value="1"/>
</dbReference>
<protein>
    <recommendedName>
        <fullName evidence="12">Taste receptor type 2</fullName>
    </recommendedName>
</protein>
<dbReference type="FunFam" id="1.20.1070.10:FF:000055">
    <property type="entry name" value="Taste receptor type 2"/>
    <property type="match status" value="1"/>
</dbReference>
<evidence type="ECO:0000256" key="5">
    <source>
        <dbReference type="ARBA" id="ARBA00022692"/>
    </source>
</evidence>
<feature type="transmembrane region" description="Helical" evidence="13">
    <location>
        <begin position="12"/>
        <end position="30"/>
    </location>
</feature>
<feature type="transmembrane region" description="Helical" evidence="13">
    <location>
        <begin position="42"/>
        <end position="62"/>
    </location>
</feature>
<dbReference type="GO" id="GO:0033038">
    <property type="term" value="F:bitter taste receptor activity"/>
    <property type="evidence" value="ECO:0007669"/>
    <property type="project" value="InterPro"/>
</dbReference>
<dbReference type="Ensembl" id="ENSXETT00000060552">
    <property type="protein sequence ID" value="ENSXETP00000060866"/>
    <property type="gene ID" value="ENSXETG00000032405"/>
</dbReference>
<evidence type="ECO:0000256" key="13">
    <source>
        <dbReference type="SAM" id="Phobius"/>
    </source>
</evidence>
<feature type="transmembrane region" description="Helical" evidence="13">
    <location>
        <begin position="82"/>
        <end position="107"/>
    </location>
</feature>
<feature type="transmembrane region" description="Helical" evidence="13">
    <location>
        <begin position="177"/>
        <end position="205"/>
    </location>
</feature>
<evidence type="ECO:0000313" key="14">
    <source>
        <dbReference type="Ensembl" id="ENSXETP00000060866"/>
    </source>
</evidence>
<proteinExistence type="inferred from homology"/>
<keyword evidence="4 12" id="KW-0716">Sensory transduction</keyword>
<gene>
    <name evidence="14" type="primary">t2r41</name>
</gene>
<evidence type="ECO:0000256" key="12">
    <source>
        <dbReference type="RuleBase" id="RU004424"/>
    </source>
</evidence>
<dbReference type="PANTHER" id="PTHR11394:SF144">
    <property type="entry name" value="TASTE RECEPTOR TYPE 2"/>
    <property type="match status" value="1"/>
</dbReference>
<evidence type="ECO:0000256" key="7">
    <source>
        <dbReference type="ARBA" id="ARBA00023040"/>
    </source>
</evidence>
<dbReference type="SUPFAM" id="SSF81321">
    <property type="entry name" value="Family A G protein-coupled receptor-like"/>
    <property type="match status" value="1"/>
</dbReference>
<evidence type="ECO:0000256" key="11">
    <source>
        <dbReference type="RuleBase" id="RU004423"/>
    </source>
</evidence>
<dbReference type="GO" id="GO:0004930">
    <property type="term" value="F:G protein-coupled receptor activity"/>
    <property type="evidence" value="ECO:0007669"/>
    <property type="project" value="UniProtKB-KW"/>
</dbReference>
<comment type="subcellular location">
    <subcellularLocation>
        <location evidence="1 12">Membrane</location>
        <topology evidence="1 12">Multi-pass membrane protein</topology>
    </subcellularLocation>
</comment>
<reference evidence="14" key="1">
    <citation type="journal article" date="2010" name="Science">
        <title>The genome of the Western clawed frog Xenopus tropicalis.</title>
        <authorList>
            <person name="Hellsten U."/>
            <person name="Harland R.M."/>
            <person name="Gilchrist M.J."/>
            <person name="Hendrix D."/>
            <person name="Jurka J."/>
            <person name="Kapitonov V."/>
            <person name="Ovcharenko I."/>
            <person name="Putnam N.H."/>
            <person name="Shu S."/>
            <person name="Taher L."/>
            <person name="Blitz I.L."/>
            <person name="Blumberg B."/>
            <person name="Dichmann D.S."/>
            <person name="Dubchak I."/>
            <person name="Amaya E."/>
            <person name="Detter J.C."/>
            <person name="Fletcher R."/>
            <person name="Gerhard D.S."/>
            <person name="Goodstein D."/>
            <person name="Graves T."/>
            <person name="Grigoriev I.V."/>
            <person name="Grimwood J."/>
            <person name="Kawashima T."/>
            <person name="Lindquist E."/>
            <person name="Lucas S.M."/>
            <person name="Mead P.E."/>
            <person name="Mitros T."/>
            <person name="Ogino H."/>
            <person name="Ohta Y."/>
            <person name="Poliakov A.V."/>
            <person name="Pollet N."/>
            <person name="Robert J."/>
            <person name="Salamov A."/>
            <person name="Sater A.K."/>
            <person name="Schmutz J."/>
            <person name="Terry A."/>
            <person name="Vize P.D."/>
            <person name="Warren W.C."/>
            <person name="Wells D."/>
            <person name="Wills A."/>
            <person name="Wilson R.K."/>
            <person name="Zimmerman L.B."/>
            <person name="Zorn A.M."/>
            <person name="Grainger R."/>
            <person name="Grammer T."/>
            <person name="Khokha M.K."/>
            <person name="Richardson P.M."/>
            <person name="Rokhsar D.S."/>
        </authorList>
    </citation>
    <scope>NUCLEOTIDE SEQUENCE [LARGE SCALE GENOMIC DNA]</scope>
    <source>
        <strain evidence="14">Nigerian</strain>
    </source>
</reference>
<sequence length="330" mass="37787">MWESITKLVAQSIFLLFGLAGNMFILVMSFTDWRKTHSWNPYAVITISIGISNILLQTTTFLNEFFVLLLTNVSVQETMIKYFIATQISLFINSLLFSLCLCFYYCVKILQMNQPFFLKMKQEIARITPWFLSVSMLVSLGIGIPSYWDLHWTLTGATNSSASWIQVNVKLSRRYQWVFILQMLISSGALIVFFCLAVTIISSLCRHMRRMKLNSAGFNKSSLDVHVSAAKTLTLILLLHIYFFVAVCILFNSPLTWGTWFFNLSYIMVGSFPSLDSFILITGNSQLWNSLKNICLLCRICHTIPQDRHTVLHLCSGIHPPLERVTEEPV</sequence>
<evidence type="ECO:0000256" key="6">
    <source>
        <dbReference type="ARBA" id="ARBA00022989"/>
    </source>
</evidence>
<keyword evidence="7 12" id="KW-0297">G-protein coupled receptor</keyword>
<accession>A0A6I8PS37</accession>
<comment type="similarity">
    <text evidence="2 11">Belongs to the G-protein coupled receptor T2R family.</text>
</comment>
<evidence type="ECO:0000256" key="8">
    <source>
        <dbReference type="ARBA" id="ARBA00023136"/>
    </source>
</evidence>
<dbReference type="InterPro" id="IPR007960">
    <property type="entry name" value="TAS2R"/>
</dbReference>
<dbReference type="AlphaFoldDB" id="A0A6I8PS37"/>
<feature type="transmembrane region" description="Helical" evidence="13">
    <location>
        <begin position="233"/>
        <end position="254"/>
    </location>
</feature>
<keyword evidence="10 12" id="KW-0807">Transducer</keyword>